<keyword evidence="2" id="KW-1133">Transmembrane helix</keyword>
<sequence>MSDIHFSSHQRPIIEPGSRDIDHTEMPCAKGNTMNTAMPKQDADQEHIDFNLDVTPFIPPENDVKDDKQLQQHQQHVADGIQLQLTGAIASKSDNNQPLLDDDDTEPHGNRMQTILARLTGNNSWVIVLMVHGLVIALALIFGRADISGLADIPLEQKVEKPLPPLKSYLITEAEYNKLVERAQQAEPTEESTMGEASDKQAK</sequence>
<feature type="compositionally biased region" description="Polar residues" evidence="1">
    <location>
        <begin position="1"/>
        <end position="10"/>
    </location>
</feature>
<keyword evidence="2" id="KW-0472">Membrane</keyword>
<accession>A0ABQ2R012</accession>
<keyword evidence="2" id="KW-0812">Transmembrane</keyword>
<reference evidence="4" key="1">
    <citation type="journal article" date="2019" name="Int. J. Syst. Evol. Microbiol.">
        <title>The Global Catalogue of Microorganisms (GCM) 10K type strain sequencing project: providing services to taxonomists for standard genome sequencing and annotation.</title>
        <authorList>
            <consortium name="The Broad Institute Genomics Platform"/>
            <consortium name="The Broad Institute Genome Sequencing Center for Infectious Disease"/>
            <person name="Wu L."/>
            <person name="Ma J."/>
        </authorList>
    </citation>
    <scope>NUCLEOTIDE SEQUENCE [LARGE SCALE GENOMIC DNA]</scope>
    <source>
        <strain evidence="4">JCM 32306</strain>
    </source>
</reference>
<evidence type="ECO:0000313" key="3">
    <source>
        <dbReference type="EMBL" id="GGQ06555.1"/>
    </source>
</evidence>
<organism evidence="3 4">
    <name type="scientific">Shewanella litoralis</name>
    <dbReference type="NCBI Taxonomy" id="2282700"/>
    <lineage>
        <taxon>Bacteria</taxon>
        <taxon>Pseudomonadati</taxon>
        <taxon>Pseudomonadota</taxon>
        <taxon>Gammaproteobacteria</taxon>
        <taxon>Alteromonadales</taxon>
        <taxon>Shewanellaceae</taxon>
        <taxon>Shewanella</taxon>
    </lineage>
</organism>
<feature type="region of interest" description="Disordered" evidence="1">
    <location>
        <begin position="181"/>
        <end position="203"/>
    </location>
</feature>
<dbReference type="Proteomes" id="UP000619118">
    <property type="component" value="Unassembled WGS sequence"/>
</dbReference>
<evidence type="ECO:0000256" key="2">
    <source>
        <dbReference type="SAM" id="Phobius"/>
    </source>
</evidence>
<evidence type="ECO:0000313" key="4">
    <source>
        <dbReference type="Proteomes" id="UP000619118"/>
    </source>
</evidence>
<protein>
    <recommendedName>
        <fullName evidence="5">Energy transducer TonB</fullName>
    </recommendedName>
</protein>
<name>A0ABQ2R012_9GAMM</name>
<feature type="transmembrane region" description="Helical" evidence="2">
    <location>
        <begin position="125"/>
        <end position="143"/>
    </location>
</feature>
<evidence type="ECO:0000256" key="1">
    <source>
        <dbReference type="SAM" id="MobiDB-lite"/>
    </source>
</evidence>
<dbReference type="EMBL" id="BMQX01000002">
    <property type="protein sequence ID" value="GGQ06555.1"/>
    <property type="molecule type" value="Genomic_DNA"/>
</dbReference>
<keyword evidence="4" id="KW-1185">Reference proteome</keyword>
<gene>
    <name evidence="3" type="ORF">GCM10009411_04360</name>
</gene>
<proteinExistence type="predicted"/>
<evidence type="ECO:0008006" key="5">
    <source>
        <dbReference type="Google" id="ProtNLM"/>
    </source>
</evidence>
<comment type="caution">
    <text evidence="3">The sequence shown here is derived from an EMBL/GenBank/DDBJ whole genome shotgun (WGS) entry which is preliminary data.</text>
</comment>
<feature type="region of interest" description="Disordered" evidence="1">
    <location>
        <begin position="1"/>
        <end position="24"/>
    </location>
</feature>